<dbReference type="Proteomes" id="UP000238634">
    <property type="component" value="Unassembled WGS sequence"/>
</dbReference>
<evidence type="ECO:0000313" key="24">
    <source>
        <dbReference type="Proteomes" id="UP000238634"/>
    </source>
</evidence>
<dbReference type="EC" id="2.7.13.3" evidence="4"/>
<dbReference type="SUPFAM" id="SSF47384">
    <property type="entry name" value="Homodimeric domain of signal transducing histidine kinase"/>
    <property type="match status" value="1"/>
</dbReference>
<dbReference type="PRINTS" id="PR01033">
    <property type="entry name" value="PHYTOCHROME"/>
</dbReference>
<dbReference type="NCBIfam" id="TIGR00229">
    <property type="entry name" value="sensory_box"/>
    <property type="match status" value="1"/>
</dbReference>
<comment type="catalytic activity">
    <reaction evidence="1">
        <text>ATP + protein L-histidine = ADP + protein N-phospho-L-histidine.</text>
        <dbReference type="EC" id="2.7.13.3"/>
    </reaction>
</comment>
<dbReference type="GO" id="GO:0030295">
    <property type="term" value="F:protein kinase activator activity"/>
    <property type="evidence" value="ECO:0007669"/>
    <property type="project" value="TreeGrafter"/>
</dbReference>
<keyword evidence="9" id="KW-0812">Transmembrane</keyword>
<dbReference type="SMART" id="SM00091">
    <property type="entry name" value="PAS"/>
    <property type="match status" value="1"/>
</dbReference>
<evidence type="ECO:0000256" key="18">
    <source>
        <dbReference type="SAM" id="Coils"/>
    </source>
</evidence>
<evidence type="ECO:0000259" key="19">
    <source>
        <dbReference type="PROSITE" id="PS50046"/>
    </source>
</evidence>
<keyword evidence="14" id="KW-0157">Chromophore</keyword>
<dbReference type="InterPro" id="IPR003018">
    <property type="entry name" value="GAF"/>
</dbReference>
<dbReference type="STRING" id="1920490.GCA_001895925_01392"/>
<dbReference type="RefSeq" id="WP_073074060.1">
    <property type="nucleotide sequence ID" value="NZ_PVWG01000026.1"/>
</dbReference>
<dbReference type="PROSITE" id="PS50113">
    <property type="entry name" value="PAC"/>
    <property type="match status" value="1"/>
</dbReference>
<comment type="caution">
    <text evidence="23">The sequence shown here is derived from an EMBL/GenBank/DDBJ whole genome shotgun (WGS) entry which is preliminary data.</text>
</comment>
<dbReference type="InterPro" id="IPR003661">
    <property type="entry name" value="HisK_dim/P_dom"/>
</dbReference>
<evidence type="ECO:0000256" key="14">
    <source>
        <dbReference type="ARBA" id="ARBA00022991"/>
    </source>
</evidence>
<dbReference type="InterPro" id="IPR035965">
    <property type="entry name" value="PAS-like_dom_sf"/>
</dbReference>
<keyword evidence="11" id="KW-0418">Kinase</keyword>
<evidence type="ECO:0000256" key="13">
    <source>
        <dbReference type="ARBA" id="ARBA00022989"/>
    </source>
</evidence>
<dbReference type="SMART" id="SM00388">
    <property type="entry name" value="HisKA"/>
    <property type="match status" value="1"/>
</dbReference>
<dbReference type="SUPFAM" id="SSF55874">
    <property type="entry name" value="ATPase domain of HSP90 chaperone/DNA topoisomerase II/histidine kinase"/>
    <property type="match status" value="1"/>
</dbReference>
<dbReference type="InterPro" id="IPR036097">
    <property type="entry name" value="HisK_dim/P_sf"/>
</dbReference>
<dbReference type="Pfam" id="PF01590">
    <property type="entry name" value="GAF"/>
    <property type="match status" value="1"/>
</dbReference>
<dbReference type="GO" id="GO:0016020">
    <property type="term" value="C:membrane"/>
    <property type="evidence" value="ECO:0007669"/>
    <property type="project" value="UniProtKB-SubCell"/>
</dbReference>
<comment type="subunit">
    <text evidence="3">Homodimer.</text>
</comment>
<sequence length="769" mass="86555">MFPGHSSTSPSALSDVFPLILHRMINRIRQSLELSEILDATVTEVRAFLQTDRVKIYRFYEDGSGEVVAEAIHDRQLPSLLGHNFPAEDIPPEARELFLKVRLRSIVDVEARQIGTSTLEDRANGEVWASDLQFRPVDPCHIDYLTEMGVKSSLVVPILDRDTLWGLLVSHHHQPRLLSKQTLQVVQVVADQVSIAIAQAKTLQQSRQRAAHETTLNQVVSLLHSFPEMQLQQALEQVVTALQGSGGRLYTASQQLFVCGEQPLLKIGGSLDPTAGRIETDPDWQTWLEMEEALESGGWAIADLQRSMMPSELAIAFFAANVRSLLVIPLQYRQEALGYLSIFRPAIDLERIWAGRLDDRDPRQLRPRRSFETWQELKHEQAQPWATADIELAQTLGRHFAMAIHQRGLYHQVRDLNAHLKRDIQKQQQAERRISALNAQLEQRVSERTRELQQANADLLREIAQRECVLQERQRAEASLARLSHQNELILNAAGDGIYGLDSQGNISFVNAAAAKMLGFEVNELIGQWMHTRLNYSQPDGTPYLAAESPIYATLRDGTVQDKTGDLFQRCDGSTFPVEYVSSPIREQAQIVGAVIVFRDITDRQIIEQMKDEFVSIVSHELRTPLTSIRSTLGLLSSGWLDHYPEKSRRMLEIAFSNTNRLVRLISDILDIERIKFGKVTAEKKLCNAADIMTQSGDAMRAMAEKAGIHLSVTPVSVELYADPDRLIQTLTNLINNAIKFSPAGSTVSLTATLRGCFKSQVKRKKALR</sequence>
<gene>
    <name evidence="23" type="ORF">C7B65_18250</name>
</gene>
<reference evidence="23 24" key="1">
    <citation type="submission" date="2018-02" db="EMBL/GenBank/DDBJ databases">
        <authorList>
            <person name="Cohen D.B."/>
            <person name="Kent A.D."/>
        </authorList>
    </citation>
    <scope>NUCLEOTIDE SEQUENCE [LARGE SCALE GENOMIC DNA]</scope>
    <source>
        <strain evidence="23 24">ULC007</strain>
    </source>
</reference>
<name>A0A2T1DAX6_9CYAN</name>
<dbReference type="InterPro" id="IPR000700">
    <property type="entry name" value="PAS-assoc_C"/>
</dbReference>
<evidence type="ECO:0000256" key="16">
    <source>
        <dbReference type="ARBA" id="ARBA00023136"/>
    </source>
</evidence>
<dbReference type="InterPro" id="IPR029016">
    <property type="entry name" value="GAF-like_dom_sf"/>
</dbReference>
<feature type="domain" description="PAC" evidence="22">
    <location>
        <begin position="561"/>
        <end position="613"/>
    </location>
</feature>
<organism evidence="23 24">
    <name type="scientific">Phormidesmis priestleyi ULC007</name>
    <dbReference type="NCBI Taxonomy" id="1920490"/>
    <lineage>
        <taxon>Bacteria</taxon>
        <taxon>Bacillati</taxon>
        <taxon>Cyanobacteriota</taxon>
        <taxon>Cyanophyceae</taxon>
        <taxon>Leptolyngbyales</taxon>
        <taxon>Leptolyngbyaceae</taxon>
        <taxon>Phormidesmis</taxon>
    </lineage>
</organism>
<dbReference type="GO" id="GO:0007234">
    <property type="term" value="P:osmosensory signaling via phosphorelay pathway"/>
    <property type="evidence" value="ECO:0007669"/>
    <property type="project" value="TreeGrafter"/>
</dbReference>
<dbReference type="PROSITE" id="PS50109">
    <property type="entry name" value="HIS_KIN"/>
    <property type="match status" value="1"/>
</dbReference>
<keyword evidence="5" id="KW-0600">Photoreceptor protein</keyword>
<dbReference type="SUPFAM" id="SSF55785">
    <property type="entry name" value="PYP-like sensor domain (PAS domain)"/>
    <property type="match status" value="1"/>
</dbReference>
<dbReference type="Gene3D" id="3.30.565.10">
    <property type="entry name" value="Histidine kinase-like ATPase, C-terminal domain"/>
    <property type="match status" value="1"/>
</dbReference>
<evidence type="ECO:0000259" key="21">
    <source>
        <dbReference type="PROSITE" id="PS50112"/>
    </source>
</evidence>
<accession>A0A2T1DAX6</accession>
<feature type="coiled-coil region" evidence="18">
    <location>
        <begin position="413"/>
        <end position="486"/>
    </location>
</feature>
<dbReference type="InterPro" id="IPR013515">
    <property type="entry name" value="Phytochrome_cen-reg"/>
</dbReference>
<protein>
    <recommendedName>
        <fullName evidence="4">histidine kinase</fullName>
        <ecNumber evidence="4">2.7.13.3</ecNumber>
    </recommendedName>
</protein>
<dbReference type="Gene3D" id="1.10.287.130">
    <property type="match status" value="1"/>
</dbReference>
<dbReference type="GO" id="GO:0009584">
    <property type="term" value="P:detection of visible light"/>
    <property type="evidence" value="ECO:0007669"/>
    <property type="project" value="InterPro"/>
</dbReference>
<dbReference type="FunFam" id="1.10.287.130:FF:000001">
    <property type="entry name" value="Two-component sensor histidine kinase"/>
    <property type="match status" value="1"/>
</dbReference>
<dbReference type="SMART" id="SM00065">
    <property type="entry name" value="GAF"/>
    <property type="match status" value="2"/>
</dbReference>
<dbReference type="Pfam" id="PF00512">
    <property type="entry name" value="HisKA"/>
    <property type="match status" value="1"/>
</dbReference>
<dbReference type="PROSITE" id="PS50046">
    <property type="entry name" value="PHYTOCHROME_2"/>
    <property type="match status" value="1"/>
</dbReference>
<dbReference type="InterPro" id="IPR001294">
    <property type="entry name" value="Phytochrome"/>
</dbReference>
<dbReference type="SUPFAM" id="SSF55781">
    <property type="entry name" value="GAF domain-like"/>
    <property type="match status" value="2"/>
</dbReference>
<keyword evidence="17" id="KW-0675">Receptor</keyword>
<keyword evidence="7" id="KW-0716">Sensory transduction</keyword>
<keyword evidence="10" id="KW-0547">Nucleotide-binding</keyword>
<evidence type="ECO:0000256" key="4">
    <source>
        <dbReference type="ARBA" id="ARBA00012438"/>
    </source>
</evidence>
<feature type="domain" description="PAS" evidence="21">
    <location>
        <begin position="490"/>
        <end position="558"/>
    </location>
</feature>
<evidence type="ECO:0000256" key="2">
    <source>
        <dbReference type="ARBA" id="ARBA00004141"/>
    </source>
</evidence>
<keyword evidence="24" id="KW-1185">Reference proteome</keyword>
<evidence type="ECO:0000256" key="8">
    <source>
        <dbReference type="ARBA" id="ARBA00022679"/>
    </source>
</evidence>
<dbReference type="EMBL" id="PVWG01000026">
    <property type="protein sequence ID" value="PSB17626.1"/>
    <property type="molecule type" value="Genomic_DNA"/>
</dbReference>
<dbReference type="GO" id="GO:0009881">
    <property type="term" value="F:photoreceptor activity"/>
    <property type="evidence" value="ECO:0007669"/>
    <property type="project" value="UniProtKB-KW"/>
</dbReference>
<feature type="domain" description="Phytochrome chromophore attachment site" evidence="19">
    <location>
        <begin position="33"/>
        <end position="192"/>
    </location>
</feature>
<dbReference type="InterPro" id="IPR000014">
    <property type="entry name" value="PAS"/>
</dbReference>
<evidence type="ECO:0000256" key="10">
    <source>
        <dbReference type="ARBA" id="ARBA00022741"/>
    </source>
</evidence>
<evidence type="ECO:0000256" key="12">
    <source>
        <dbReference type="ARBA" id="ARBA00022840"/>
    </source>
</evidence>
<keyword evidence="12" id="KW-0067">ATP-binding</keyword>
<dbReference type="InterPro" id="IPR036890">
    <property type="entry name" value="HATPase_C_sf"/>
</dbReference>
<dbReference type="InterPro" id="IPR005467">
    <property type="entry name" value="His_kinase_dom"/>
</dbReference>
<evidence type="ECO:0000256" key="5">
    <source>
        <dbReference type="ARBA" id="ARBA00022543"/>
    </source>
</evidence>
<dbReference type="GO" id="GO:0005524">
    <property type="term" value="F:ATP binding"/>
    <property type="evidence" value="ECO:0007669"/>
    <property type="project" value="UniProtKB-KW"/>
</dbReference>
<evidence type="ECO:0000256" key="11">
    <source>
        <dbReference type="ARBA" id="ARBA00022777"/>
    </source>
</evidence>
<dbReference type="PANTHER" id="PTHR42878:SF7">
    <property type="entry name" value="SENSOR HISTIDINE KINASE GLRK"/>
    <property type="match status" value="1"/>
</dbReference>
<keyword evidence="13" id="KW-1133">Transmembrane helix</keyword>
<evidence type="ECO:0000256" key="9">
    <source>
        <dbReference type="ARBA" id="ARBA00022692"/>
    </source>
</evidence>
<dbReference type="GO" id="GO:0000156">
    <property type="term" value="F:phosphorelay response regulator activity"/>
    <property type="evidence" value="ECO:0007669"/>
    <property type="project" value="TreeGrafter"/>
</dbReference>
<dbReference type="OrthoDB" id="436952at2"/>
<dbReference type="InterPro" id="IPR016132">
    <property type="entry name" value="Phyto_chromo_attachment"/>
</dbReference>
<dbReference type="PANTHER" id="PTHR42878">
    <property type="entry name" value="TWO-COMPONENT HISTIDINE KINASE"/>
    <property type="match status" value="1"/>
</dbReference>
<reference evidence="23 24" key="2">
    <citation type="submission" date="2018-03" db="EMBL/GenBank/DDBJ databases">
        <title>The ancient ancestry and fast evolution of plastids.</title>
        <authorList>
            <person name="Moore K.R."/>
            <person name="Magnabosco C."/>
            <person name="Momper L."/>
            <person name="Gold D.A."/>
            <person name="Bosak T."/>
            <person name="Fournier G.P."/>
        </authorList>
    </citation>
    <scope>NUCLEOTIDE SEQUENCE [LARGE SCALE GENOMIC DNA]</scope>
    <source>
        <strain evidence="23 24">ULC007</strain>
    </source>
</reference>
<dbReference type="GO" id="GO:0000155">
    <property type="term" value="F:phosphorelay sensor kinase activity"/>
    <property type="evidence" value="ECO:0007669"/>
    <property type="project" value="InterPro"/>
</dbReference>
<feature type="domain" description="Histidine kinase" evidence="20">
    <location>
        <begin position="617"/>
        <end position="752"/>
    </location>
</feature>
<dbReference type="Pfam" id="PF00989">
    <property type="entry name" value="PAS"/>
    <property type="match status" value="1"/>
</dbReference>
<dbReference type="Gene3D" id="3.30.450.20">
    <property type="entry name" value="PAS domain"/>
    <property type="match status" value="1"/>
</dbReference>
<evidence type="ECO:0000256" key="3">
    <source>
        <dbReference type="ARBA" id="ARBA00011738"/>
    </source>
</evidence>
<dbReference type="Pfam" id="PF00360">
    <property type="entry name" value="PHY"/>
    <property type="match status" value="1"/>
</dbReference>
<dbReference type="Gene3D" id="3.30.450.40">
    <property type="match status" value="2"/>
</dbReference>
<keyword evidence="15" id="KW-0902">Two-component regulatory system</keyword>
<evidence type="ECO:0000256" key="6">
    <source>
        <dbReference type="ARBA" id="ARBA00022553"/>
    </source>
</evidence>
<evidence type="ECO:0000256" key="1">
    <source>
        <dbReference type="ARBA" id="ARBA00000085"/>
    </source>
</evidence>
<dbReference type="CDD" id="cd00130">
    <property type="entry name" value="PAS"/>
    <property type="match status" value="1"/>
</dbReference>
<keyword evidence="6" id="KW-0597">Phosphoprotein</keyword>
<dbReference type="GO" id="GO:0006355">
    <property type="term" value="P:regulation of DNA-templated transcription"/>
    <property type="evidence" value="ECO:0007669"/>
    <property type="project" value="InterPro"/>
</dbReference>
<proteinExistence type="predicted"/>
<evidence type="ECO:0000313" key="23">
    <source>
        <dbReference type="EMBL" id="PSB17626.1"/>
    </source>
</evidence>
<dbReference type="PROSITE" id="PS50112">
    <property type="entry name" value="PAS"/>
    <property type="match status" value="1"/>
</dbReference>
<dbReference type="InterPro" id="IPR050351">
    <property type="entry name" value="BphY/WalK/GraS-like"/>
</dbReference>
<dbReference type="CDD" id="cd00082">
    <property type="entry name" value="HisKA"/>
    <property type="match status" value="1"/>
</dbReference>
<evidence type="ECO:0000259" key="20">
    <source>
        <dbReference type="PROSITE" id="PS50109"/>
    </source>
</evidence>
<keyword evidence="18" id="KW-0175">Coiled coil</keyword>
<dbReference type="AlphaFoldDB" id="A0A2T1DAX6"/>
<evidence type="ECO:0000256" key="15">
    <source>
        <dbReference type="ARBA" id="ARBA00023012"/>
    </source>
</evidence>
<evidence type="ECO:0000256" key="17">
    <source>
        <dbReference type="ARBA" id="ARBA00023170"/>
    </source>
</evidence>
<comment type="subcellular location">
    <subcellularLocation>
        <location evidence="2">Membrane</location>
        <topology evidence="2">Multi-pass membrane protein</topology>
    </subcellularLocation>
</comment>
<keyword evidence="16" id="KW-0472">Membrane</keyword>
<evidence type="ECO:0000259" key="22">
    <source>
        <dbReference type="PROSITE" id="PS50113"/>
    </source>
</evidence>
<dbReference type="InterPro" id="IPR013767">
    <property type="entry name" value="PAS_fold"/>
</dbReference>
<keyword evidence="8" id="KW-0808">Transferase</keyword>
<evidence type="ECO:0000256" key="7">
    <source>
        <dbReference type="ARBA" id="ARBA00022606"/>
    </source>
</evidence>